<accession>A0A0B5BBP7</accession>
<name>A0A0B5BBP7_9BACT</name>
<evidence type="ECO:0000313" key="4">
    <source>
        <dbReference type="Proteomes" id="UP000057609"/>
    </source>
</evidence>
<dbReference type="RefSeq" id="WP_039739371.1">
    <property type="nucleotide sequence ID" value="NZ_CP009788.1"/>
</dbReference>
<dbReference type="GO" id="GO:0051536">
    <property type="term" value="F:iron-sulfur cluster binding"/>
    <property type="evidence" value="ECO:0007669"/>
    <property type="project" value="UniProtKB-KW"/>
</dbReference>
<evidence type="ECO:0000256" key="2">
    <source>
        <dbReference type="SAM" id="SignalP"/>
    </source>
</evidence>
<feature type="signal peptide" evidence="2">
    <location>
        <begin position="1"/>
        <end position="27"/>
    </location>
</feature>
<dbReference type="KEGG" id="gpi:GPICK_00105"/>
<keyword evidence="1" id="KW-0411">Iron-sulfur</keyword>
<keyword evidence="1" id="KW-0479">Metal-binding</keyword>
<dbReference type="STRING" id="345632.GPICK_00105"/>
<dbReference type="AlphaFoldDB" id="A0A0B5BBP7"/>
<dbReference type="InterPro" id="IPR006311">
    <property type="entry name" value="TAT_signal"/>
</dbReference>
<dbReference type="OrthoDB" id="5396669at2"/>
<dbReference type="PROSITE" id="PS51318">
    <property type="entry name" value="TAT"/>
    <property type="match status" value="1"/>
</dbReference>
<protein>
    <recommendedName>
        <fullName evidence="5">Lipoprotein</fullName>
    </recommendedName>
</protein>
<keyword evidence="2" id="KW-0732">Signal</keyword>
<proteinExistence type="predicted"/>
<sequence length="188" mass="20951">MVTPGPRLTRRAFLSSLLTLLAALLLAGCGPKAKVSVAPTFKPAAAETIYIIPFTAALVPESFSEAVFNDFVDILNSRRRDTGVASFVILKEEVKDVDPVWLSRQHYISGDIWSYVEDSGCCATNIRAKARAYLTEPGMRVPSVEIFLPMETFFDHDKSTIDRERDRLAHDIARELAQRIIAPLATRR</sequence>
<dbReference type="EMBL" id="CP009788">
    <property type="protein sequence ID" value="AJE01985.1"/>
    <property type="molecule type" value="Genomic_DNA"/>
</dbReference>
<evidence type="ECO:0000256" key="1">
    <source>
        <dbReference type="ARBA" id="ARBA00023014"/>
    </source>
</evidence>
<evidence type="ECO:0000313" key="3">
    <source>
        <dbReference type="EMBL" id="AJE01985.1"/>
    </source>
</evidence>
<keyword evidence="4" id="KW-1185">Reference proteome</keyword>
<keyword evidence="1" id="KW-0408">Iron</keyword>
<evidence type="ECO:0008006" key="5">
    <source>
        <dbReference type="Google" id="ProtNLM"/>
    </source>
</evidence>
<organism evidence="3 4">
    <name type="scientific">Geobacter pickeringii</name>
    <dbReference type="NCBI Taxonomy" id="345632"/>
    <lineage>
        <taxon>Bacteria</taxon>
        <taxon>Pseudomonadati</taxon>
        <taxon>Thermodesulfobacteriota</taxon>
        <taxon>Desulfuromonadia</taxon>
        <taxon>Geobacterales</taxon>
        <taxon>Geobacteraceae</taxon>
        <taxon>Geobacter</taxon>
    </lineage>
</organism>
<reference evidence="3 4" key="1">
    <citation type="journal article" date="2015" name="Genome Announc.">
        <title>Complete Genome of Geobacter pickeringii G13T, a Metal-Reducing Isolate from Sedimentary Kaolin Deposits.</title>
        <authorList>
            <person name="Badalamenti J.P."/>
            <person name="Bond D.R."/>
        </authorList>
    </citation>
    <scope>NUCLEOTIDE SEQUENCE [LARGE SCALE GENOMIC DNA]</scope>
    <source>
        <strain evidence="3 4">G13</strain>
    </source>
</reference>
<feature type="chain" id="PRO_5002100102" description="Lipoprotein" evidence="2">
    <location>
        <begin position="28"/>
        <end position="188"/>
    </location>
</feature>
<dbReference type="HOGENOM" id="CLU_122780_0_0_7"/>
<dbReference type="Proteomes" id="UP000057609">
    <property type="component" value="Chromosome"/>
</dbReference>
<dbReference type="PROSITE" id="PS51257">
    <property type="entry name" value="PROKAR_LIPOPROTEIN"/>
    <property type="match status" value="1"/>
</dbReference>
<gene>
    <name evidence="3" type="ORF">GPICK_00105</name>
</gene>